<evidence type="ECO:0000256" key="1">
    <source>
        <dbReference type="ARBA" id="ARBA00004123"/>
    </source>
</evidence>
<evidence type="ECO:0000259" key="22">
    <source>
        <dbReference type="PROSITE" id="PS50011"/>
    </source>
</evidence>
<reference evidence="24" key="1">
    <citation type="submission" date="2025-08" db="UniProtKB">
        <authorList>
            <consortium name="RefSeq"/>
        </authorList>
    </citation>
    <scope>IDENTIFICATION</scope>
</reference>
<dbReference type="GeneID" id="110298967"/>
<dbReference type="GO" id="GO:0000226">
    <property type="term" value="P:microtubule cytoskeleton organization"/>
    <property type="evidence" value="ECO:0007669"/>
    <property type="project" value="Ensembl"/>
</dbReference>
<keyword evidence="10 15" id="KW-0829">Tyrosine-protein kinase</keyword>
<sequence>MSFLSRQQPPPTRRVGAAYSLRQKLIFSPGSDCEEEEEEEEEGSGHSTGEDSAFQEPDSPLPSARSPAEAEAERRRRSPGAEPSSPGELEDDLLLQGGGGGAQAAGGGAEGDSWEEEGFGSSSPVKSPSTAYFLGSPFSPVRCGGPGDASPQGCRAPRAMDDPCSPQPDFPSTPPHKTFRKLRLFDTPHTPKSLLSKARVIDSGSVKLRGSSLFMDTEKSGKREFDTRQTPQVNINPFTPDPVLLHSSGRCRGRKRAYFNDSSEDMEASDYEFEDETRPAKRITITESNMKSRYTTEFHELEKVGSGEFGSVFKCVKRLDGCIYAIKRSKKPLAGSVDEQNALREVYAHAVLGQHPHVVRYFSAWAEDDHMLIQNEYCNGGSLADAISENYRVMSYFTEVDLKDLLLQVGRGLRYIHSMSLVHMDIKPSNIFISRTSIPNAVSEEGDEDDWISNKVMFKIGDLGHVTRISSPQVEEGDSRFLANEVLQENYSHLPKADIFALALTVVCAAGAEPLPRNGEQWHEIRQGRLPRIPQVLSQEVTELLRVMIHPDPERRPSAMELVKHSVLLSASRKSAEQLRIELNAEKFKNSLLQKELKKAQMAAKVAAEERALFTDRMTTRSTTQSNRTSRLIGKKMNRSVSLTIY</sequence>
<evidence type="ECO:0000256" key="11">
    <source>
        <dbReference type="ARBA" id="ARBA00023242"/>
    </source>
</evidence>
<feature type="compositionally biased region" description="Pro residues" evidence="21">
    <location>
        <begin position="165"/>
        <end position="174"/>
    </location>
</feature>
<evidence type="ECO:0000256" key="14">
    <source>
        <dbReference type="ARBA" id="ARBA00051942"/>
    </source>
</evidence>
<evidence type="ECO:0000256" key="20">
    <source>
        <dbReference type="SAM" id="Coils"/>
    </source>
</evidence>
<evidence type="ECO:0000256" key="4">
    <source>
        <dbReference type="ARBA" id="ARBA00022723"/>
    </source>
</evidence>
<evidence type="ECO:0000256" key="3">
    <source>
        <dbReference type="ARBA" id="ARBA00022679"/>
    </source>
</evidence>
<feature type="domain" description="Protein kinase" evidence="22">
    <location>
        <begin position="298"/>
        <end position="568"/>
    </location>
</feature>
<dbReference type="PROSITE" id="PS50011">
    <property type="entry name" value="PROTEIN_KINASE_DOM"/>
    <property type="match status" value="1"/>
</dbReference>
<feature type="coiled-coil region" evidence="20">
    <location>
        <begin position="576"/>
        <end position="610"/>
    </location>
</feature>
<keyword evidence="2" id="KW-0132">Cell division</keyword>
<name>A0A6P5Q412_MUSCR</name>
<dbReference type="InterPro" id="IPR017164">
    <property type="entry name" value="Wee1-like_protein_kinase"/>
</dbReference>
<dbReference type="RefSeq" id="XP_021024176.1">
    <property type="nucleotide sequence ID" value="XM_021168517.2"/>
</dbReference>
<feature type="compositionally biased region" description="Polar residues" evidence="21">
    <location>
        <begin position="120"/>
        <end position="130"/>
    </location>
</feature>
<dbReference type="GO" id="GO:0004715">
    <property type="term" value="F:non-membrane spanning protein tyrosine kinase activity"/>
    <property type="evidence" value="ECO:0007669"/>
    <property type="project" value="UniProtKB-UniRule"/>
</dbReference>
<feature type="compositionally biased region" description="Acidic residues" evidence="21">
    <location>
        <begin position="32"/>
        <end position="42"/>
    </location>
</feature>
<dbReference type="AlphaFoldDB" id="A0A6P5Q412"/>
<evidence type="ECO:0000256" key="12">
    <source>
        <dbReference type="ARBA" id="ARBA00023306"/>
    </source>
</evidence>
<gene>
    <name evidence="24" type="primary">Wee1</name>
</gene>
<keyword evidence="23" id="KW-1185">Reference proteome</keyword>
<keyword evidence="6" id="KW-0498">Mitosis</keyword>
<dbReference type="PIRSF" id="PIRSF037281">
    <property type="entry name" value="Wee1-like_protein_kinase"/>
    <property type="match status" value="1"/>
</dbReference>
<evidence type="ECO:0000256" key="19">
    <source>
        <dbReference type="PROSITE-ProRule" id="PRU10141"/>
    </source>
</evidence>
<protein>
    <recommendedName>
        <fullName evidence="15">Wee1-like protein kinase</fullName>
        <ecNumber evidence="15">2.7.10.2</ecNumber>
    </recommendedName>
</protein>
<accession>A0A6P5Q412</accession>
<comment type="catalytic activity">
    <reaction evidence="14">
        <text>L-tyrosyl-[protein] + ATP = O-phospho-L-tyrosyl-[protein] + ADP + H(+)</text>
        <dbReference type="Rhea" id="RHEA:10596"/>
        <dbReference type="Rhea" id="RHEA-COMP:10136"/>
        <dbReference type="Rhea" id="RHEA-COMP:20101"/>
        <dbReference type="ChEBI" id="CHEBI:15378"/>
        <dbReference type="ChEBI" id="CHEBI:30616"/>
        <dbReference type="ChEBI" id="CHEBI:46858"/>
        <dbReference type="ChEBI" id="CHEBI:61978"/>
        <dbReference type="ChEBI" id="CHEBI:456216"/>
        <dbReference type="EC" id="2.7.10.2"/>
    </reaction>
    <physiologicalReaction direction="left-to-right" evidence="14">
        <dbReference type="Rhea" id="RHEA:10597"/>
    </physiologicalReaction>
</comment>
<evidence type="ECO:0000256" key="10">
    <source>
        <dbReference type="ARBA" id="ARBA00023137"/>
    </source>
</evidence>
<evidence type="ECO:0000256" key="13">
    <source>
        <dbReference type="ARBA" id="ARBA00037982"/>
    </source>
</evidence>
<evidence type="ECO:0000256" key="15">
    <source>
        <dbReference type="PIRNR" id="PIRNR037281"/>
    </source>
</evidence>
<dbReference type="FunFam" id="1.10.510.10:FF:000217">
    <property type="entry name" value="Wee1-like protein kinase"/>
    <property type="match status" value="1"/>
</dbReference>
<keyword evidence="3 15" id="KW-0808">Transferase</keyword>
<dbReference type="EC" id="2.7.10.2" evidence="15"/>
<dbReference type="GO" id="GO:0048812">
    <property type="term" value="P:neuron projection morphogenesis"/>
    <property type="evidence" value="ECO:0007669"/>
    <property type="project" value="Ensembl"/>
</dbReference>
<dbReference type="GO" id="GO:0051301">
    <property type="term" value="P:cell division"/>
    <property type="evidence" value="ECO:0007669"/>
    <property type="project" value="UniProtKB-KW"/>
</dbReference>
<dbReference type="PROSITE" id="PS00108">
    <property type="entry name" value="PROTEIN_KINASE_ST"/>
    <property type="match status" value="1"/>
</dbReference>
<dbReference type="GO" id="GO:0000086">
    <property type="term" value="P:G2/M transition of mitotic cell cycle"/>
    <property type="evidence" value="ECO:0007669"/>
    <property type="project" value="Ensembl"/>
</dbReference>
<feature type="compositionally biased region" description="Gly residues" evidence="21">
    <location>
        <begin position="96"/>
        <end position="110"/>
    </location>
</feature>
<evidence type="ECO:0000313" key="24">
    <source>
        <dbReference type="RefSeq" id="XP_021024176.1"/>
    </source>
</evidence>
<dbReference type="CDD" id="cd14138">
    <property type="entry name" value="PTKc_Wee1a"/>
    <property type="match status" value="1"/>
</dbReference>
<evidence type="ECO:0000313" key="23">
    <source>
        <dbReference type="Proteomes" id="UP000515126"/>
    </source>
</evidence>
<feature type="region of interest" description="Disordered" evidence="21">
    <location>
        <begin position="1"/>
        <end position="176"/>
    </location>
</feature>
<evidence type="ECO:0000256" key="17">
    <source>
        <dbReference type="PIRSR" id="PIRSR037281-2"/>
    </source>
</evidence>
<keyword evidence="5 15" id="KW-0547">Nucleotide-binding</keyword>
<organism evidence="23 24">
    <name type="scientific">Mus caroli</name>
    <name type="common">Ryukyu mouse</name>
    <name type="synonym">Ricefield mouse</name>
    <dbReference type="NCBI Taxonomy" id="10089"/>
    <lineage>
        <taxon>Eukaryota</taxon>
        <taxon>Metazoa</taxon>
        <taxon>Chordata</taxon>
        <taxon>Craniata</taxon>
        <taxon>Vertebrata</taxon>
        <taxon>Euteleostomi</taxon>
        <taxon>Mammalia</taxon>
        <taxon>Eutheria</taxon>
        <taxon>Euarchontoglires</taxon>
        <taxon>Glires</taxon>
        <taxon>Rodentia</taxon>
        <taxon>Myomorpha</taxon>
        <taxon>Muroidea</taxon>
        <taxon>Muridae</taxon>
        <taxon>Murinae</taxon>
        <taxon>Mus</taxon>
        <taxon>Mus</taxon>
    </lineage>
</organism>
<keyword evidence="9 18" id="KW-0460">Magnesium</keyword>
<evidence type="ECO:0000256" key="7">
    <source>
        <dbReference type="ARBA" id="ARBA00022777"/>
    </source>
</evidence>
<dbReference type="GO" id="GO:0005737">
    <property type="term" value="C:cytoplasm"/>
    <property type="evidence" value="ECO:0007669"/>
    <property type="project" value="Ensembl"/>
</dbReference>
<evidence type="ECO:0000256" key="8">
    <source>
        <dbReference type="ARBA" id="ARBA00022840"/>
    </source>
</evidence>
<dbReference type="InterPro" id="IPR008271">
    <property type="entry name" value="Ser/Thr_kinase_AS"/>
</dbReference>
<keyword evidence="8 15" id="KW-0067">ATP-binding</keyword>
<dbReference type="Gene3D" id="1.10.510.10">
    <property type="entry name" value="Transferase(Phosphotransferase) domain 1"/>
    <property type="match status" value="1"/>
</dbReference>
<evidence type="ECO:0000256" key="21">
    <source>
        <dbReference type="SAM" id="MobiDB-lite"/>
    </source>
</evidence>
<dbReference type="GO" id="GO:0007077">
    <property type="term" value="P:mitotic nuclear membrane disassembly"/>
    <property type="evidence" value="ECO:0007669"/>
    <property type="project" value="Ensembl"/>
</dbReference>
<dbReference type="PANTHER" id="PTHR11042">
    <property type="entry name" value="EUKARYOTIC TRANSLATION INITIATION FACTOR 2-ALPHA KINASE EIF2-ALPHA KINASE -RELATED"/>
    <property type="match status" value="1"/>
</dbReference>
<dbReference type="SMART" id="SM00220">
    <property type="entry name" value="S_TKc"/>
    <property type="match status" value="1"/>
</dbReference>
<dbReference type="FunFam" id="3.30.200.20:FF:000115">
    <property type="entry name" value="Wee1-like kinase 2"/>
    <property type="match status" value="1"/>
</dbReference>
<dbReference type="Proteomes" id="UP000515126">
    <property type="component" value="Chromosome 7"/>
</dbReference>
<feature type="binding site" evidence="17 19">
    <location>
        <position position="327"/>
    </location>
    <ligand>
        <name>ATP</name>
        <dbReference type="ChEBI" id="CHEBI:30616"/>
    </ligand>
</feature>
<evidence type="ECO:0000256" key="9">
    <source>
        <dbReference type="ARBA" id="ARBA00022842"/>
    </source>
</evidence>
<dbReference type="GO" id="GO:0010972">
    <property type="term" value="P:negative regulation of G2/M transition of mitotic cell cycle"/>
    <property type="evidence" value="ECO:0007669"/>
    <property type="project" value="Ensembl"/>
</dbReference>
<dbReference type="GO" id="GO:0030010">
    <property type="term" value="P:establishment of cell polarity"/>
    <property type="evidence" value="ECO:0007669"/>
    <property type="project" value="Ensembl"/>
</dbReference>
<dbReference type="GO" id="GO:0005730">
    <property type="term" value="C:nucleolus"/>
    <property type="evidence" value="ECO:0007669"/>
    <property type="project" value="Ensembl"/>
</dbReference>
<dbReference type="SUPFAM" id="SSF56112">
    <property type="entry name" value="Protein kinase-like (PK-like)"/>
    <property type="match status" value="1"/>
</dbReference>
<proteinExistence type="inferred from homology"/>
<comment type="similarity">
    <text evidence="13">Belongs to the protein kinase superfamily. Ser/Thr protein kinase family. GCN2 subfamily.</text>
</comment>
<dbReference type="GO" id="GO:0000287">
    <property type="term" value="F:magnesium ion binding"/>
    <property type="evidence" value="ECO:0007669"/>
    <property type="project" value="InterPro"/>
</dbReference>
<comment type="cofactor">
    <cofactor evidence="18">
        <name>Mg(2+)</name>
        <dbReference type="ChEBI" id="CHEBI:18420"/>
    </cofactor>
    <text evidence="18">Binds 2 magnesium ions per subunit.</text>
</comment>
<dbReference type="Pfam" id="PF00069">
    <property type="entry name" value="Pkinase"/>
    <property type="match status" value="1"/>
</dbReference>
<evidence type="ECO:0000256" key="16">
    <source>
        <dbReference type="PIRSR" id="PIRSR037281-1"/>
    </source>
</evidence>
<dbReference type="GO" id="GO:0005524">
    <property type="term" value="F:ATP binding"/>
    <property type="evidence" value="ECO:0007669"/>
    <property type="project" value="UniProtKB-UniRule"/>
</dbReference>
<dbReference type="InterPro" id="IPR011009">
    <property type="entry name" value="Kinase-like_dom_sf"/>
</dbReference>
<keyword evidence="20" id="KW-0175">Coiled coil</keyword>
<dbReference type="PANTHER" id="PTHR11042:SF72">
    <property type="entry name" value="WEE1-LIKE PROTEIN KINASE"/>
    <property type="match status" value="1"/>
</dbReference>
<dbReference type="Gene3D" id="3.30.200.20">
    <property type="entry name" value="Phosphorylase Kinase, domain 1"/>
    <property type="match status" value="1"/>
</dbReference>
<dbReference type="KEGG" id="mcal:110298967"/>
<dbReference type="PROSITE" id="PS00107">
    <property type="entry name" value="PROTEIN_KINASE_ATP"/>
    <property type="match status" value="1"/>
</dbReference>
<comment type="subcellular location">
    <subcellularLocation>
        <location evidence="1 15">Nucleus</location>
    </subcellularLocation>
</comment>
<feature type="binding site" evidence="18">
    <location>
        <position position="462"/>
    </location>
    <ligand>
        <name>Mg(2+)</name>
        <dbReference type="ChEBI" id="CHEBI:18420"/>
        <label>1</label>
    </ligand>
</feature>
<dbReference type="InterPro" id="IPR000719">
    <property type="entry name" value="Prot_kinase_dom"/>
</dbReference>
<evidence type="ECO:0000256" key="18">
    <source>
        <dbReference type="PIRSR" id="PIRSR037281-3"/>
    </source>
</evidence>
<comment type="similarity">
    <text evidence="15">Belongs to the protein kinase superfamily. Ser/Thr protein kinase family. WEE1 subfamily.</text>
</comment>
<dbReference type="InterPro" id="IPR017441">
    <property type="entry name" value="Protein_kinase_ATP_BS"/>
</dbReference>
<feature type="binding site" evidence="18">
    <location>
        <position position="430"/>
    </location>
    <ligand>
        <name>Mg(2+)</name>
        <dbReference type="ChEBI" id="CHEBI:18420"/>
        <label>1</label>
    </ligand>
</feature>
<keyword evidence="12" id="KW-0131">Cell cycle</keyword>
<dbReference type="CTD" id="7465"/>
<evidence type="ECO:0000256" key="5">
    <source>
        <dbReference type="ARBA" id="ARBA00022741"/>
    </source>
</evidence>
<keyword evidence="11 15" id="KW-0539">Nucleus</keyword>
<feature type="active site" description="Proton acceptor" evidence="16">
    <location>
        <position position="425"/>
    </location>
</feature>
<evidence type="ECO:0000256" key="6">
    <source>
        <dbReference type="ARBA" id="ARBA00022776"/>
    </source>
</evidence>
<evidence type="ECO:0000256" key="2">
    <source>
        <dbReference type="ARBA" id="ARBA00022618"/>
    </source>
</evidence>
<keyword evidence="4 15" id="KW-0479">Metal-binding</keyword>
<dbReference type="GO" id="GO:0010971">
    <property type="term" value="P:positive regulation of G2/M transition of mitotic cell cycle"/>
    <property type="evidence" value="ECO:0007669"/>
    <property type="project" value="Ensembl"/>
</dbReference>
<dbReference type="InterPro" id="IPR050339">
    <property type="entry name" value="CC_SR_Kinase"/>
</dbReference>
<keyword evidence="7 15" id="KW-0418">Kinase</keyword>